<feature type="non-terminal residue" evidence="1">
    <location>
        <position position="176"/>
    </location>
</feature>
<accession>A0A930FQ60</accession>
<dbReference type="EMBL" id="JABZMK010000072">
    <property type="protein sequence ID" value="MBF1129960.1"/>
    <property type="molecule type" value="Genomic_DNA"/>
</dbReference>
<protein>
    <submittedName>
        <fullName evidence="1">Uncharacterized protein</fullName>
    </submittedName>
</protein>
<reference evidence="1" key="1">
    <citation type="submission" date="2020-04" db="EMBL/GenBank/DDBJ databases">
        <title>Deep metagenomics examines the oral microbiome during advanced dental caries in children, revealing novel taxa and co-occurrences with host molecules.</title>
        <authorList>
            <person name="Baker J.L."/>
            <person name="Morton J.T."/>
            <person name="Dinis M."/>
            <person name="Alvarez R."/>
            <person name="Tran N.C."/>
            <person name="Knight R."/>
            <person name="Edlund A."/>
        </authorList>
    </citation>
    <scope>NUCLEOTIDE SEQUENCE</scope>
    <source>
        <strain evidence="1">JCVI_32_bin.14</strain>
    </source>
</reference>
<organism evidence="1 2">
    <name type="scientific">Dialister invisus</name>
    <dbReference type="NCBI Taxonomy" id="218538"/>
    <lineage>
        <taxon>Bacteria</taxon>
        <taxon>Bacillati</taxon>
        <taxon>Bacillota</taxon>
        <taxon>Negativicutes</taxon>
        <taxon>Veillonellales</taxon>
        <taxon>Veillonellaceae</taxon>
        <taxon>Dialister</taxon>
    </lineage>
</organism>
<sequence length="176" mass="19835">MGIHKDSMEFLSQIYEICIKQGSYQIERSTYMNLSEKDRQYLEQCFNYLKQRGYIQNYAPCAGFPISVEMTPDGIQVVEEICPTPSTAAVTNIVYGDNYGITGNNAVGNTIFNVSTFDDIRSLIFSKVDEDDQQKLLDALKPLYDRLDIGAPIEKGMLSTISETREKYQTVLGAVL</sequence>
<gene>
    <name evidence="1" type="ORF">HXL70_07970</name>
</gene>
<evidence type="ECO:0000313" key="1">
    <source>
        <dbReference type="EMBL" id="MBF1129960.1"/>
    </source>
</evidence>
<comment type="caution">
    <text evidence="1">The sequence shown here is derived from an EMBL/GenBank/DDBJ whole genome shotgun (WGS) entry which is preliminary data.</text>
</comment>
<evidence type="ECO:0000313" key="2">
    <source>
        <dbReference type="Proteomes" id="UP000757890"/>
    </source>
</evidence>
<dbReference type="Proteomes" id="UP000757890">
    <property type="component" value="Unassembled WGS sequence"/>
</dbReference>
<proteinExistence type="predicted"/>
<dbReference type="AlphaFoldDB" id="A0A930FQ60"/>
<name>A0A930FQ60_9FIRM</name>